<dbReference type="InterPro" id="IPR010869">
    <property type="entry name" value="DUF1501"/>
</dbReference>
<dbReference type="PANTHER" id="PTHR43737">
    <property type="entry name" value="BLL7424 PROTEIN"/>
    <property type="match status" value="1"/>
</dbReference>
<evidence type="ECO:0000313" key="3">
    <source>
        <dbReference type="Proteomes" id="UP000013827"/>
    </source>
</evidence>
<dbReference type="Pfam" id="PF08811">
    <property type="entry name" value="DUF1800"/>
    <property type="match status" value="1"/>
</dbReference>
<dbReference type="Pfam" id="PF07394">
    <property type="entry name" value="DUF1501"/>
    <property type="match status" value="1"/>
</dbReference>
<dbReference type="GeneID" id="17287387"/>
<dbReference type="KEGG" id="ehx:EMIHUDRAFT_194839"/>
<dbReference type="HOGENOM" id="CLU_250317_0_0_1"/>
<dbReference type="RefSeq" id="XP_005794546.1">
    <property type="nucleotide sequence ID" value="XM_005794489.1"/>
</dbReference>
<sequence>MQIYPTGEAAFVHSPTDDKLFRLDSTERFRVRWAGGRFPSAADSSCAVAGCEVHDTSCVCSTSVEEGAAFAAGSSMPTKEEALERLRIGSLAPSQLGGTFSECTAAECTSSPGVTLYLQGGGGSLASLDEASVWAIAANKSRVIYFANLVSRVLVGTSGEYSFRNAPVFQSWQPSSDTRTKGVSRRDVAYETVALLDHLSYHSSTAPFVCYRLIQRLTTSNPSPRYTGVCSEAFVNGEYGDEVHSGGNGDLAAAVSSILLDREARSAVLDADPSFGKLREPLLKVVATLRSLEIALDQPDRQVLLNEMDQRIGQAPHKSPSVFNYYTPFFATGRAQEAGLVAPEAQIMTSPYLVSWVNGMLSLARYGLTSCHKGFGNQNDHMCASTESSIETADAALAFAPSNPLDAEATIGELDLVLTEGRLSPAAREYIVQAYALRLARAIIMLYMNGGCDSYNVLVPHSGCEAHPTHSDLYAEYLSMRRIVGIQKNKLLQIDVPEGTQPCTKFGLHPNLLIAQELYHDGDLALIANVGSLYEPMTLAEHKSKAKKRPKSLFSHNDQTAIAFTLDALLSGDHTGTLGRMIEALRKRREDPFDVQAYSISGQALMLETVETKPYILAGGDPQGVEMMTDDDYYTPHLHALTANHTSSIVGETVTVALRGAFETAASLSEQIGSVVLENSFADDKLSGQAEQVARVLRSMVEHPEFAKERAAFYIEEGSFDAHNSGEITDEHLLNVNTALTSLIAEIKTLGLWNNVIIVTASDFGRTMTDNGRGTDHAWAGNHFVTGGLVTGGQVLGRYPSVLDEPLSEVNVGRGRFMPTTSWEGMWYGIAQWFGVDEEEMRDVMPNVVNFQPADLIPMSVLFDEEPPSAPAPPPDSPKSPPPPPVGPCEDLTEDRICKGDSFANLTAHTSFDGTTASCQAACDAFSRAEKQAGCCNWREAYTSRGTMLPNECFFHFVVSPKNTKAQRKSYASACCPRLSSGRCANLDTFAVLECSLLRHMGCDCDGCCSNSTAAGVQCAEGTEWSEPDAACVISCPSDASRSLEEAAREYRAGEPLFRLPAPPSSEGGGVGSSTLARLQHGRRLLEPCQDAAVAERCGAAPPPISPPPSTPTSTCSDEAAMRLVRDAVEGTLVIYVDCYTPGLGAGSMIAMPGHTDPYEVERLGLPSRQRRLADGLPITLATPLTASTNAGAAIAILAPPPSPSLPPVAGSEKDPHLHFAHGGTADFRGRDGAYYNFFSAPGFSVNVKTEDATFRLHGGKLTVDGSFITEVHVVARVGGAKRKWANASCWAAEFNEFNTGWKLVNGTCGGAGGHSQYAFGLMGLKICEELTIRVAYSHVTFSIPGWTVKARGNHVFDRIRGPAHRLDLSFIARGDAPARSLPHGLIGQSYSTPGMREGAVDAYPAHGRIATTAQAEGAIEGIAANYEVGWAHATHFAFSRFNGVEGVSADLPTGGDGQSASGASAVGR</sequence>
<protein>
    <recommendedName>
        <fullName evidence="4">Apple domain-containing protein</fullName>
    </recommendedName>
</protein>
<dbReference type="Proteomes" id="UP000013827">
    <property type="component" value="Unassembled WGS sequence"/>
</dbReference>
<reference evidence="3" key="1">
    <citation type="journal article" date="2013" name="Nature">
        <title>Pan genome of the phytoplankton Emiliania underpins its global distribution.</title>
        <authorList>
            <person name="Read B.A."/>
            <person name="Kegel J."/>
            <person name="Klute M.J."/>
            <person name="Kuo A."/>
            <person name="Lefebvre S.C."/>
            <person name="Maumus F."/>
            <person name="Mayer C."/>
            <person name="Miller J."/>
            <person name="Monier A."/>
            <person name="Salamov A."/>
            <person name="Young J."/>
            <person name="Aguilar M."/>
            <person name="Claverie J.M."/>
            <person name="Frickenhaus S."/>
            <person name="Gonzalez K."/>
            <person name="Herman E.K."/>
            <person name="Lin Y.C."/>
            <person name="Napier J."/>
            <person name="Ogata H."/>
            <person name="Sarno A.F."/>
            <person name="Shmutz J."/>
            <person name="Schroeder D."/>
            <person name="de Vargas C."/>
            <person name="Verret F."/>
            <person name="von Dassow P."/>
            <person name="Valentin K."/>
            <person name="Van de Peer Y."/>
            <person name="Wheeler G."/>
            <person name="Dacks J.B."/>
            <person name="Delwiche C.F."/>
            <person name="Dyhrman S.T."/>
            <person name="Glockner G."/>
            <person name="John U."/>
            <person name="Richards T."/>
            <person name="Worden A.Z."/>
            <person name="Zhang X."/>
            <person name="Grigoriev I.V."/>
            <person name="Allen A.E."/>
            <person name="Bidle K."/>
            <person name="Borodovsky M."/>
            <person name="Bowler C."/>
            <person name="Brownlee C."/>
            <person name="Cock J.M."/>
            <person name="Elias M."/>
            <person name="Gladyshev V.N."/>
            <person name="Groth M."/>
            <person name="Guda C."/>
            <person name="Hadaegh A."/>
            <person name="Iglesias-Rodriguez M.D."/>
            <person name="Jenkins J."/>
            <person name="Jones B.M."/>
            <person name="Lawson T."/>
            <person name="Leese F."/>
            <person name="Lindquist E."/>
            <person name="Lobanov A."/>
            <person name="Lomsadze A."/>
            <person name="Malik S.B."/>
            <person name="Marsh M.E."/>
            <person name="Mackinder L."/>
            <person name="Mock T."/>
            <person name="Mueller-Roeber B."/>
            <person name="Pagarete A."/>
            <person name="Parker M."/>
            <person name="Probert I."/>
            <person name="Quesneville H."/>
            <person name="Raines C."/>
            <person name="Rensing S.A."/>
            <person name="Riano-Pachon D.M."/>
            <person name="Richier S."/>
            <person name="Rokitta S."/>
            <person name="Shiraiwa Y."/>
            <person name="Soanes D.M."/>
            <person name="van der Giezen M."/>
            <person name="Wahlund T.M."/>
            <person name="Williams B."/>
            <person name="Wilson W."/>
            <person name="Wolfe G."/>
            <person name="Wurch L.L."/>
        </authorList>
    </citation>
    <scope>NUCLEOTIDE SEQUENCE</scope>
</reference>
<evidence type="ECO:0000256" key="1">
    <source>
        <dbReference type="SAM" id="MobiDB-lite"/>
    </source>
</evidence>
<dbReference type="InterPro" id="IPR014917">
    <property type="entry name" value="DUF1800"/>
</dbReference>
<feature type="compositionally biased region" description="Pro residues" evidence="1">
    <location>
        <begin position="868"/>
        <end position="887"/>
    </location>
</feature>
<dbReference type="PaxDb" id="2903-EOD42117"/>
<reference evidence="2" key="2">
    <citation type="submission" date="2024-10" db="UniProtKB">
        <authorList>
            <consortium name="EnsemblProtists"/>
        </authorList>
    </citation>
    <scope>IDENTIFICATION</scope>
</reference>
<accession>A0A0D3L282</accession>
<feature type="region of interest" description="Disordered" evidence="1">
    <location>
        <begin position="863"/>
        <end position="891"/>
    </location>
</feature>
<organism evidence="2 3">
    <name type="scientific">Emiliania huxleyi (strain CCMP1516)</name>
    <dbReference type="NCBI Taxonomy" id="280463"/>
    <lineage>
        <taxon>Eukaryota</taxon>
        <taxon>Haptista</taxon>
        <taxon>Haptophyta</taxon>
        <taxon>Prymnesiophyceae</taxon>
        <taxon>Isochrysidales</taxon>
        <taxon>Noelaerhabdaceae</taxon>
        <taxon>Emiliania</taxon>
    </lineage>
</organism>
<dbReference type="EnsemblProtists" id="EOD42117">
    <property type="protein sequence ID" value="EOD42117"/>
    <property type="gene ID" value="EMIHUDRAFT_194839"/>
</dbReference>
<dbReference type="PANTHER" id="PTHR43737:SF1">
    <property type="entry name" value="DUF1501 DOMAIN-CONTAINING PROTEIN"/>
    <property type="match status" value="1"/>
</dbReference>
<name>A0A0D3L282_EMIH1</name>
<keyword evidence="3" id="KW-1185">Reference proteome</keyword>
<proteinExistence type="predicted"/>
<evidence type="ECO:0000313" key="2">
    <source>
        <dbReference type="EnsemblProtists" id="EOD42117"/>
    </source>
</evidence>
<evidence type="ECO:0008006" key="4">
    <source>
        <dbReference type="Google" id="ProtNLM"/>
    </source>
</evidence>